<protein>
    <recommendedName>
        <fullName evidence="3">Retrotransposon gag domain-containing protein</fullName>
    </recommendedName>
</protein>
<proteinExistence type="predicted"/>
<dbReference type="Proteomes" id="UP001168821">
    <property type="component" value="Unassembled WGS sequence"/>
</dbReference>
<keyword evidence="2" id="KW-1185">Reference proteome</keyword>
<organism evidence="1 2">
    <name type="scientific">Zophobas morio</name>
    <dbReference type="NCBI Taxonomy" id="2755281"/>
    <lineage>
        <taxon>Eukaryota</taxon>
        <taxon>Metazoa</taxon>
        <taxon>Ecdysozoa</taxon>
        <taxon>Arthropoda</taxon>
        <taxon>Hexapoda</taxon>
        <taxon>Insecta</taxon>
        <taxon>Pterygota</taxon>
        <taxon>Neoptera</taxon>
        <taxon>Endopterygota</taxon>
        <taxon>Coleoptera</taxon>
        <taxon>Polyphaga</taxon>
        <taxon>Cucujiformia</taxon>
        <taxon>Tenebrionidae</taxon>
        <taxon>Zophobas</taxon>
    </lineage>
</organism>
<gene>
    <name evidence="1" type="ORF">Zmor_017728</name>
</gene>
<accession>A0AA38IA55</accession>
<sequence length="253" mass="29210">MPKHPIVSTSTPIVTDTIISTMSNERIRQLEETVHTVPQRPISYKTAADCIPLFDPADRKITAARWVAKIEQLAEINNWDERIIVQHMHNRLDGVARNWYNDLVDYNHTWAEWKDLFMKTFPKHNDFAHLLKTMIERKKQPGESWAVYYFDKVGLIRACEISEKNAVACIIGGIDDVVVRTGAKAGRYGTPEALYAEFFTTLTEKDSYRKYEPKIKSRLVKDVFPTVLAEQMNMSIQKGRHQTNAKDILIKET</sequence>
<dbReference type="EMBL" id="JALNTZ010000005">
    <property type="protein sequence ID" value="KAJ3651708.1"/>
    <property type="molecule type" value="Genomic_DNA"/>
</dbReference>
<comment type="caution">
    <text evidence="1">The sequence shown here is derived from an EMBL/GenBank/DDBJ whole genome shotgun (WGS) entry which is preliminary data.</text>
</comment>
<evidence type="ECO:0000313" key="2">
    <source>
        <dbReference type="Proteomes" id="UP001168821"/>
    </source>
</evidence>
<reference evidence="1" key="1">
    <citation type="journal article" date="2023" name="G3 (Bethesda)">
        <title>Whole genome assemblies of Zophobas morio and Tenebrio molitor.</title>
        <authorList>
            <person name="Kaur S."/>
            <person name="Stinson S.A."/>
            <person name="diCenzo G.C."/>
        </authorList>
    </citation>
    <scope>NUCLEOTIDE SEQUENCE</scope>
    <source>
        <strain evidence="1">QUZm001</strain>
    </source>
</reference>
<dbReference type="AlphaFoldDB" id="A0AA38IA55"/>
<evidence type="ECO:0000313" key="1">
    <source>
        <dbReference type="EMBL" id="KAJ3651708.1"/>
    </source>
</evidence>
<evidence type="ECO:0008006" key="3">
    <source>
        <dbReference type="Google" id="ProtNLM"/>
    </source>
</evidence>
<name>A0AA38IA55_9CUCU</name>